<reference evidence="2" key="1">
    <citation type="journal article" date="2021" name="Nat. Commun.">
        <title>Genetic determinants of endophytism in the Arabidopsis root mycobiome.</title>
        <authorList>
            <person name="Mesny F."/>
            <person name="Miyauchi S."/>
            <person name="Thiergart T."/>
            <person name="Pickel B."/>
            <person name="Atanasova L."/>
            <person name="Karlsson M."/>
            <person name="Huettel B."/>
            <person name="Barry K.W."/>
            <person name="Haridas S."/>
            <person name="Chen C."/>
            <person name="Bauer D."/>
            <person name="Andreopoulos W."/>
            <person name="Pangilinan J."/>
            <person name="LaButti K."/>
            <person name="Riley R."/>
            <person name="Lipzen A."/>
            <person name="Clum A."/>
            <person name="Drula E."/>
            <person name="Henrissat B."/>
            <person name="Kohler A."/>
            <person name="Grigoriev I.V."/>
            <person name="Martin F.M."/>
            <person name="Hacquard S."/>
        </authorList>
    </citation>
    <scope>NUCLEOTIDE SEQUENCE</scope>
    <source>
        <strain evidence="2">MPI-CAGE-CH-0243</strain>
    </source>
</reference>
<comment type="caution">
    <text evidence="2">The sequence shown here is derived from an EMBL/GenBank/DDBJ whole genome shotgun (WGS) entry which is preliminary data.</text>
</comment>
<evidence type="ECO:0000259" key="1">
    <source>
        <dbReference type="Pfam" id="PF05347"/>
    </source>
</evidence>
<dbReference type="EMBL" id="JAGMWT010000004">
    <property type="protein sequence ID" value="KAH7130770.1"/>
    <property type="molecule type" value="Genomic_DNA"/>
</dbReference>
<organism evidence="2 3">
    <name type="scientific">Dendryphion nanum</name>
    <dbReference type="NCBI Taxonomy" id="256645"/>
    <lineage>
        <taxon>Eukaryota</taxon>
        <taxon>Fungi</taxon>
        <taxon>Dikarya</taxon>
        <taxon>Ascomycota</taxon>
        <taxon>Pezizomycotina</taxon>
        <taxon>Dothideomycetes</taxon>
        <taxon>Pleosporomycetidae</taxon>
        <taxon>Pleosporales</taxon>
        <taxon>Torulaceae</taxon>
        <taxon>Dendryphion</taxon>
    </lineage>
</organism>
<sequence length="288" mass="32796">MPRFLVPKKSTQHRVAAIALYRALLSRCSAAVLPNEHRSSLQNVIRQKFRKNAKLQGAYQIGIAFRAGYETLDHLDASSTGNTGSTNFLTSYISTLPSGLKRPPPVYPPTLPKPIATTKHPLDCLPPAQSVLAVRPRTNVFGPRHVPILSSANGIPFLRLTKPQPPSLSRILRTRLKKMDTLFHNRVLLNNYYSPLAQHEDEWDDLMRRQHGVQSEGGMYDQVRWMDAVVDSLDVNNKAWEYETGKTRTMAREMQNIVDQEMELAKQEGRKIVRGRITRWKHNRRVAT</sequence>
<gene>
    <name evidence="2" type="ORF">B0J11DRAFT_483652</name>
</gene>
<protein>
    <recommendedName>
        <fullName evidence="1">Complex 1 LYR protein domain-containing protein</fullName>
    </recommendedName>
</protein>
<dbReference type="Proteomes" id="UP000700596">
    <property type="component" value="Unassembled WGS sequence"/>
</dbReference>
<dbReference type="CDD" id="cd20273">
    <property type="entry name" value="Complex1_LYR_unchar"/>
    <property type="match status" value="1"/>
</dbReference>
<keyword evidence="3" id="KW-1185">Reference proteome</keyword>
<dbReference type="Pfam" id="PF05347">
    <property type="entry name" value="Complex1_LYR"/>
    <property type="match status" value="1"/>
</dbReference>
<name>A0A9P9E2J1_9PLEO</name>
<evidence type="ECO:0000313" key="2">
    <source>
        <dbReference type="EMBL" id="KAH7130770.1"/>
    </source>
</evidence>
<dbReference type="InterPro" id="IPR046896">
    <property type="entry name" value="Cup1-like_N"/>
</dbReference>
<dbReference type="OrthoDB" id="3925971at2759"/>
<dbReference type="AlphaFoldDB" id="A0A9P9E2J1"/>
<proteinExistence type="predicted"/>
<accession>A0A9P9E2J1</accession>
<feature type="domain" description="Complex 1 LYR protein" evidence="1">
    <location>
        <begin position="17"/>
        <end position="73"/>
    </location>
</feature>
<dbReference type="InterPro" id="IPR008011">
    <property type="entry name" value="Complex1_LYR_dom"/>
</dbReference>
<evidence type="ECO:0000313" key="3">
    <source>
        <dbReference type="Proteomes" id="UP000700596"/>
    </source>
</evidence>